<feature type="transmembrane region" description="Helical" evidence="1">
    <location>
        <begin position="319"/>
        <end position="339"/>
    </location>
</feature>
<organism evidence="2 3">
    <name type="scientific">Thermogemmatispora tikiterensis</name>
    <dbReference type="NCBI Taxonomy" id="1825093"/>
    <lineage>
        <taxon>Bacteria</taxon>
        <taxon>Bacillati</taxon>
        <taxon>Chloroflexota</taxon>
        <taxon>Ktedonobacteria</taxon>
        <taxon>Thermogemmatisporales</taxon>
        <taxon>Thermogemmatisporaceae</taxon>
        <taxon>Thermogemmatispora</taxon>
    </lineage>
</organism>
<evidence type="ECO:0000313" key="2">
    <source>
        <dbReference type="EMBL" id="RAQ97578.1"/>
    </source>
</evidence>
<feature type="transmembrane region" description="Helical" evidence="1">
    <location>
        <begin position="184"/>
        <end position="202"/>
    </location>
</feature>
<sequence>MNKIGKWLHLTWRRWRVACGKELYPPPEPLPRGRAFWLALGLVVLAMLAYSVYFVIFVTSKQDAFATNGEDLGIMDQAIWNTLHGALLHQTICNVLTDTNCYGLEGINRFAIHYEPILFLIVPLYIFWADPKTLLILQVLVVATGALPAFWLARLRLRSDLAAVPFALLYLLYPAQQYAVDYDFHAVTLTLALLLFTLYFMYTQRNGWFLAFAILSLACKEEIAGIIALLGLWMAIFQRRWRIGLIVFGLAVGWTAIGLLIVHYASPIGHSLLASRWSEYGDSPVEVALNILLHPLQVIDQHVLEPQHQLYLRKLLAPAGYLPLLAPWVLVLASPTLALNLLSSSPNMYSGRYQYNAEIVPILIFATIEATVLLLWLLRRCLRLGQAWLAQMRGPALSVLPVAAGDQGKERPAWSSLSSAGGWFGRQPAPLAGGRLWPILRALFLLLLLSYVMGQVVRATARYDVYSAMPYATGFIWPSQDAHDRLAYHFLQEIPPTASVSTQTMLVPHLSERRSIYLFPYGAGYADYILLNAPGYYYPFKTYADYEHAVDAILSSGEYGVIDMQDGYILLKKGAASTANQQAARMVAQYRHTD</sequence>
<dbReference type="InterPro" id="IPR018650">
    <property type="entry name" value="STSV1_Orf64"/>
</dbReference>
<feature type="transmembrane region" description="Helical" evidence="1">
    <location>
        <begin position="359"/>
        <end position="378"/>
    </location>
</feature>
<dbReference type="OrthoDB" id="5240834at2"/>
<feature type="transmembrane region" description="Helical" evidence="1">
    <location>
        <begin position="110"/>
        <end position="128"/>
    </location>
</feature>
<name>A0A328VHZ7_9CHLR</name>
<dbReference type="RefSeq" id="WP_112432069.1">
    <property type="nucleotide sequence ID" value="NZ_MCIF01000002.1"/>
</dbReference>
<feature type="transmembrane region" description="Helical" evidence="1">
    <location>
        <begin position="243"/>
        <end position="266"/>
    </location>
</feature>
<evidence type="ECO:0008006" key="4">
    <source>
        <dbReference type="Google" id="ProtNLM"/>
    </source>
</evidence>
<keyword evidence="1" id="KW-0812">Transmembrane</keyword>
<feature type="transmembrane region" description="Helical" evidence="1">
    <location>
        <begin position="436"/>
        <end position="454"/>
    </location>
</feature>
<dbReference type="Proteomes" id="UP000248706">
    <property type="component" value="Unassembled WGS sequence"/>
</dbReference>
<keyword evidence="1" id="KW-1133">Transmembrane helix</keyword>
<keyword evidence="1" id="KW-0472">Membrane</keyword>
<proteinExistence type="predicted"/>
<accession>A0A328VHZ7</accession>
<evidence type="ECO:0000313" key="3">
    <source>
        <dbReference type="Proteomes" id="UP000248706"/>
    </source>
</evidence>
<dbReference type="Pfam" id="PF09852">
    <property type="entry name" value="DUF2079"/>
    <property type="match status" value="2"/>
</dbReference>
<comment type="caution">
    <text evidence="2">The sequence shown here is derived from an EMBL/GenBank/DDBJ whole genome shotgun (WGS) entry which is preliminary data.</text>
</comment>
<feature type="transmembrane region" description="Helical" evidence="1">
    <location>
        <begin position="35"/>
        <end position="58"/>
    </location>
</feature>
<dbReference type="AlphaFoldDB" id="A0A328VHZ7"/>
<keyword evidence="3" id="KW-1185">Reference proteome</keyword>
<feature type="transmembrane region" description="Helical" evidence="1">
    <location>
        <begin position="134"/>
        <end position="153"/>
    </location>
</feature>
<feature type="transmembrane region" description="Helical" evidence="1">
    <location>
        <begin position="209"/>
        <end position="237"/>
    </location>
</feature>
<evidence type="ECO:0000256" key="1">
    <source>
        <dbReference type="SAM" id="Phobius"/>
    </source>
</evidence>
<gene>
    <name evidence="2" type="ORF">A4R35_18720</name>
</gene>
<protein>
    <recommendedName>
        <fullName evidence="4">DUF2079 domain-containing protein</fullName>
    </recommendedName>
</protein>
<dbReference type="EMBL" id="MCIF01000002">
    <property type="protein sequence ID" value="RAQ97578.1"/>
    <property type="molecule type" value="Genomic_DNA"/>
</dbReference>
<reference evidence="2 3" key="1">
    <citation type="submission" date="2016-08" db="EMBL/GenBank/DDBJ databases">
        <title>Analysis of Carbohydrate Active Enzymes in Thermogemmatispora T81 Reveals Carbohydrate Degradation Ability.</title>
        <authorList>
            <person name="Tomazini A."/>
            <person name="Lal S."/>
            <person name="Stott M."/>
            <person name="Henrissat B."/>
            <person name="Polikarpov I."/>
            <person name="Sparling R."/>
            <person name="Levin D.B."/>
        </authorList>
    </citation>
    <scope>NUCLEOTIDE SEQUENCE [LARGE SCALE GENOMIC DNA]</scope>
    <source>
        <strain evidence="2 3">T81</strain>
    </source>
</reference>